<dbReference type="EMBL" id="JAHRIP010076318">
    <property type="protein sequence ID" value="MEQ2311025.1"/>
    <property type="molecule type" value="Genomic_DNA"/>
</dbReference>
<organism evidence="2 3">
    <name type="scientific">Ameca splendens</name>
    <dbReference type="NCBI Taxonomy" id="208324"/>
    <lineage>
        <taxon>Eukaryota</taxon>
        <taxon>Metazoa</taxon>
        <taxon>Chordata</taxon>
        <taxon>Craniata</taxon>
        <taxon>Vertebrata</taxon>
        <taxon>Euteleostomi</taxon>
        <taxon>Actinopterygii</taxon>
        <taxon>Neopterygii</taxon>
        <taxon>Teleostei</taxon>
        <taxon>Neoteleostei</taxon>
        <taxon>Acanthomorphata</taxon>
        <taxon>Ovalentaria</taxon>
        <taxon>Atherinomorphae</taxon>
        <taxon>Cyprinodontiformes</taxon>
        <taxon>Goodeidae</taxon>
        <taxon>Ameca</taxon>
    </lineage>
</organism>
<evidence type="ECO:0000256" key="1">
    <source>
        <dbReference type="SAM" id="SignalP"/>
    </source>
</evidence>
<evidence type="ECO:0000313" key="2">
    <source>
        <dbReference type="EMBL" id="MEQ2311025.1"/>
    </source>
</evidence>
<keyword evidence="3" id="KW-1185">Reference proteome</keyword>
<dbReference type="SUPFAM" id="SSF54897">
    <property type="entry name" value="Protease propeptides/inhibitors"/>
    <property type="match status" value="1"/>
</dbReference>
<protein>
    <submittedName>
        <fullName evidence="2">Uncharacterized protein</fullName>
    </submittedName>
</protein>
<comment type="caution">
    <text evidence="2">The sequence shown here is derived from an EMBL/GenBank/DDBJ whole genome shotgun (WGS) entry which is preliminary data.</text>
</comment>
<dbReference type="Gene3D" id="3.30.70.80">
    <property type="entry name" value="Peptidase S8 propeptide/proteinase inhibitor I9"/>
    <property type="match status" value="1"/>
</dbReference>
<evidence type="ECO:0000313" key="3">
    <source>
        <dbReference type="Proteomes" id="UP001469553"/>
    </source>
</evidence>
<accession>A0ABV0ZYN1</accession>
<feature type="chain" id="PRO_5045767369" evidence="1">
    <location>
        <begin position="23"/>
        <end position="179"/>
    </location>
</feature>
<sequence length="179" mass="20083">MRPIPGWFGWALCLCASSAVCAQDYTEDDEMILGLIRDDGPQSETNGEPAAEFLKCNKAAWRMSGQYLVILHQGTHESQVQRTVRRLRAKAARRGYLLEILQTYSGVLQGFLVKMSIDVLRLAVKLPHVQYIEEDSSIFAQSAPWNLQRLLQPHGGISVNGTYLPPSESLLVSTIYQYI</sequence>
<keyword evidence="1" id="KW-0732">Signal</keyword>
<dbReference type="Proteomes" id="UP001469553">
    <property type="component" value="Unassembled WGS sequence"/>
</dbReference>
<proteinExistence type="predicted"/>
<gene>
    <name evidence="2" type="ORF">AMECASPLE_015410</name>
</gene>
<reference evidence="2 3" key="1">
    <citation type="submission" date="2021-06" db="EMBL/GenBank/DDBJ databases">
        <authorList>
            <person name="Palmer J.M."/>
        </authorList>
    </citation>
    <scope>NUCLEOTIDE SEQUENCE [LARGE SCALE GENOMIC DNA]</scope>
    <source>
        <strain evidence="2 3">AS_MEX2019</strain>
        <tissue evidence="2">Muscle</tissue>
    </source>
</reference>
<dbReference type="InterPro" id="IPR037045">
    <property type="entry name" value="S8pro/Inhibitor_I9_sf"/>
</dbReference>
<feature type="signal peptide" evidence="1">
    <location>
        <begin position="1"/>
        <end position="22"/>
    </location>
</feature>
<name>A0ABV0ZYN1_9TELE</name>